<protein>
    <submittedName>
        <fullName evidence="10">Glycoside hydrolase family 97 protein</fullName>
    </submittedName>
</protein>
<evidence type="ECO:0000259" key="9">
    <source>
        <dbReference type="Pfam" id="PF14509"/>
    </source>
</evidence>
<dbReference type="AlphaFoldDB" id="A0A413SXF2"/>
<dbReference type="Proteomes" id="UP000283855">
    <property type="component" value="Unassembled WGS sequence"/>
</dbReference>
<dbReference type="GO" id="GO:0030246">
    <property type="term" value="F:carbohydrate binding"/>
    <property type="evidence" value="ECO:0007669"/>
    <property type="project" value="InterPro"/>
</dbReference>
<dbReference type="GO" id="GO:0016798">
    <property type="term" value="F:hydrolase activity, acting on glycosyl bonds"/>
    <property type="evidence" value="ECO:0007669"/>
    <property type="project" value="UniProtKB-KW"/>
</dbReference>
<evidence type="ECO:0000259" key="7">
    <source>
        <dbReference type="Pfam" id="PF10566"/>
    </source>
</evidence>
<keyword evidence="5" id="KW-0326">Glycosidase</keyword>
<comment type="caution">
    <text evidence="10">The sequence shown here is derived from an EMBL/GenBank/DDBJ whole genome shotgun (WGS) entry which is preliminary data.</text>
</comment>
<evidence type="ECO:0000313" key="11">
    <source>
        <dbReference type="Proteomes" id="UP000283855"/>
    </source>
</evidence>
<dbReference type="InterPro" id="IPR029483">
    <property type="entry name" value="GH97_C"/>
</dbReference>
<dbReference type="RefSeq" id="WP_118400714.1">
    <property type="nucleotide sequence ID" value="NZ_CABJGD010000026.1"/>
</dbReference>
<dbReference type="InterPro" id="IPR017853">
    <property type="entry name" value="GH"/>
</dbReference>
<comment type="subunit">
    <text evidence="2">Monomer.</text>
</comment>
<dbReference type="Pfam" id="PF14509">
    <property type="entry name" value="GH97_C"/>
    <property type="match status" value="1"/>
</dbReference>
<proteinExistence type="predicted"/>
<dbReference type="Gene3D" id="2.60.40.1180">
    <property type="entry name" value="Golgi alpha-mannosidase II"/>
    <property type="match status" value="1"/>
</dbReference>
<keyword evidence="3 10" id="KW-0378">Hydrolase</keyword>
<evidence type="ECO:0000256" key="5">
    <source>
        <dbReference type="ARBA" id="ARBA00023295"/>
    </source>
</evidence>
<feature type="signal peptide" evidence="6">
    <location>
        <begin position="1"/>
        <end position="21"/>
    </location>
</feature>
<evidence type="ECO:0000256" key="3">
    <source>
        <dbReference type="ARBA" id="ARBA00022801"/>
    </source>
</evidence>
<evidence type="ECO:0000256" key="1">
    <source>
        <dbReference type="ARBA" id="ARBA00001913"/>
    </source>
</evidence>
<name>A0A413SXF2_9BACT</name>
<dbReference type="Gene3D" id="2.70.98.10">
    <property type="match status" value="1"/>
</dbReference>
<dbReference type="PANTHER" id="PTHR35803">
    <property type="entry name" value="GLUCAN 1,4-ALPHA-GLUCOSIDASE SUSB-RELATED"/>
    <property type="match status" value="1"/>
</dbReference>
<evidence type="ECO:0000256" key="6">
    <source>
        <dbReference type="SAM" id="SignalP"/>
    </source>
</evidence>
<dbReference type="Pfam" id="PF14508">
    <property type="entry name" value="GH97_N"/>
    <property type="match status" value="1"/>
</dbReference>
<sequence>MKKLNLLLTCTCALFALSVQGQKQLLLSSPDGKLKSTITVGDKLTYDISCNGQQVLAPSPISATLDNGKVWGDKARLAKVTEKKNDTQIDAPFYRSSCVRDYYNELTLRFKGDYSVVFRAYNDGVAYRFVNHAKKPFCILNEEVDYRFPADVTASVPYVNAGKDGDYNGQFHNSFENVYTTAPISQLNKERLMFLPLVVQATPEVKVCITETDLNNYPGLYLTNAKGSNSLSGIQAPYPKTMKQGGHNNLQMRVQTREEYIAKVDGPRNFPWRVAVVTTRDTQLAASNLSYLLAEPSKLSDTSWIKPGKVAWEWWNDWNLCGVDFKTGVNNATYKAYIDFASQYGIEYVILDEGWAVNLKADLMQVVKEIDLKELVDYAAARNVGIILWAGYYAFERDMENVCRYFSEMGVKGFKVDFMDRDDQLMTDFNHRAAAMCAKYHLILDLHGTHKPAGLNRTYPNVLNFEGVHGLEQMKWRPAGFDQITYDVMIPFIRQVAGPMDYTQGAMRNATRENYYPSNSEPMSQGTRCHQLAMYIVLESPFNMLCDSPSNYMREPESTSFIAQVPTVWDETVVLDGKMGEYIITARRKGDTWFVGGLNNWDARDVEVDLSFLSSGSHKAVLFKDGVNAHRTARDYKREEVSVSSAQPLKVHLAPGGGFTLQID</sequence>
<keyword evidence="4" id="KW-0106">Calcium</keyword>
<organism evidence="10 11">
    <name type="scientific">Phocaeicola coprophilus</name>
    <dbReference type="NCBI Taxonomy" id="387090"/>
    <lineage>
        <taxon>Bacteria</taxon>
        <taxon>Pseudomonadati</taxon>
        <taxon>Bacteroidota</taxon>
        <taxon>Bacteroidia</taxon>
        <taxon>Bacteroidales</taxon>
        <taxon>Bacteroidaceae</taxon>
        <taxon>Phocaeicola</taxon>
    </lineage>
</organism>
<dbReference type="InterPro" id="IPR013785">
    <property type="entry name" value="Aldolase_TIM"/>
</dbReference>
<dbReference type="SUPFAM" id="SSF51445">
    <property type="entry name" value="(Trans)glycosidases"/>
    <property type="match status" value="1"/>
</dbReference>
<evidence type="ECO:0000256" key="4">
    <source>
        <dbReference type="ARBA" id="ARBA00022837"/>
    </source>
</evidence>
<dbReference type="InterPro" id="IPR013780">
    <property type="entry name" value="Glyco_hydro_b"/>
</dbReference>
<dbReference type="InterPro" id="IPR019563">
    <property type="entry name" value="GH97_catalytic"/>
</dbReference>
<dbReference type="Gene3D" id="3.20.20.70">
    <property type="entry name" value="Aldolase class I"/>
    <property type="match status" value="1"/>
</dbReference>
<dbReference type="Pfam" id="PF10566">
    <property type="entry name" value="Glyco_hydro_97"/>
    <property type="match status" value="1"/>
</dbReference>
<dbReference type="InterPro" id="IPR029486">
    <property type="entry name" value="GH97_N"/>
</dbReference>
<feature type="domain" description="Glycosyl-hydrolase 97 C-terminal oligomerisation" evidence="9">
    <location>
        <begin position="568"/>
        <end position="663"/>
    </location>
</feature>
<feature type="chain" id="PRO_5019208564" evidence="6">
    <location>
        <begin position="22"/>
        <end position="664"/>
    </location>
</feature>
<reference evidence="10 11" key="1">
    <citation type="submission" date="2018-08" db="EMBL/GenBank/DDBJ databases">
        <title>A genome reference for cultivated species of the human gut microbiota.</title>
        <authorList>
            <person name="Zou Y."/>
            <person name="Xue W."/>
            <person name="Luo G."/>
        </authorList>
    </citation>
    <scope>NUCLEOTIDE SEQUENCE [LARGE SCALE GENOMIC DNA]</scope>
    <source>
        <strain evidence="10 11">AM42-38</strain>
    </source>
</reference>
<feature type="domain" description="Glycosyl-hydrolase 97 N-terminal" evidence="8">
    <location>
        <begin position="27"/>
        <end position="296"/>
    </location>
</feature>
<evidence type="ECO:0000259" key="8">
    <source>
        <dbReference type="Pfam" id="PF14508"/>
    </source>
</evidence>
<feature type="domain" description="Glycosyl-hydrolase 97 catalytic" evidence="7">
    <location>
        <begin position="314"/>
        <end position="468"/>
    </location>
</feature>
<dbReference type="EMBL" id="QSFT01000026">
    <property type="protein sequence ID" value="RHA74165.1"/>
    <property type="molecule type" value="Genomic_DNA"/>
</dbReference>
<accession>A0A413SXF2</accession>
<comment type="cofactor">
    <cofactor evidence="1">
        <name>Ca(2+)</name>
        <dbReference type="ChEBI" id="CHEBI:29108"/>
    </cofactor>
</comment>
<evidence type="ECO:0000256" key="2">
    <source>
        <dbReference type="ARBA" id="ARBA00011245"/>
    </source>
</evidence>
<evidence type="ECO:0000313" key="10">
    <source>
        <dbReference type="EMBL" id="RHA74165.1"/>
    </source>
</evidence>
<dbReference type="PANTHER" id="PTHR35803:SF2">
    <property type="entry name" value="RETAINING ALPHA-GALACTOSIDASE"/>
    <property type="match status" value="1"/>
</dbReference>
<keyword evidence="6" id="KW-0732">Signal</keyword>
<gene>
    <name evidence="10" type="ORF">DW921_11205</name>
</gene>
<dbReference type="InterPro" id="IPR014718">
    <property type="entry name" value="GH-type_carb-bd"/>
</dbReference>
<dbReference type="InterPro" id="IPR052720">
    <property type="entry name" value="Glycosyl_hydrolase_97"/>
</dbReference>